<evidence type="ECO:0000256" key="2">
    <source>
        <dbReference type="ARBA" id="ARBA00022490"/>
    </source>
</evidence>
<feature type="coiled-coil region" evidence="4">
    <location>
        <begin position="975"/>
        <end position="1002"/>
    </location>
</feature>
<dbReference type="InterPro" id="IPR025925">
    <property type="entry name" value="PPC89_CLD"/>
</dbReference>
<dbReference type="SUPFAM" id="SSF90257">
    <property type="entry name" value="Myosin rod fragments"/>
    <property type="match status" value="1"/>
</dbReference>
<evidence type="ECO:0008006" key="10">
    <source>
        <dbReference type="Google" id="ProtNLM"/>
    </source>
</evidence>
<proteinExistence type="predicted"/>
<feature type="compositionally biased region" description="Polar residues" evidence="5">
    <location>
        <begin position="294"/>
        <end position="307"/>
    </location>
</feature>
<feature type="compositionally biased region" description="Polar residues" evidence="5">
    <location>
        <begin position="242"/>
        <end position="259"/>
    </location>
</feature>
<sequence>MTGSSLDDFGADDFLASTRQMDDDIARQFPDLRSTAQNYKYYNPQPPAPNPTTSVVRREFLDFDQDGISGEDSISVELGRGNKKSVRNTPSKSNQSLSDINAVLSIGNDSLYELTATPPIRPRTIPRKSDGLEQSSLRREAQIRRATSAPQKDINASLARIGKQGERVSPEKPQERRKSTLADMHAKVSSEEEDNSLYRPPTITSTFRNTRFGASRQTSGAGNGLSTPPRAEKTPRRAALGTQRSAGLTSANPNTTAQSFMLPDLPNLTELMSGVYQDGTPVFSRTSKARARFTSNTNARNSGNDPSNHLPVRSVPMPEEEKAIFASLHLLREKVAQLEHEKAEFEQKTKEFENDNIQLRTEILALESARRPDSALGSDGEGGKNNWRTERLKLEASLNSLQNRLDSAERKASVAEITTKRITQERDNLVTQLGVAFYNAEELKAENETSQKENTELRDEVDTLRTENEVLRQEVEDYSNQLARIHSEHQDDTKKWKKKETDLLRKVGTTDRAIYRENETLRTELRRVQSQREEETQNLTKLEAEIRKCAEQEARAEHAQLLAENGDLKTQLERAKAERDREMLRWNRKEQQMKKVIDLRDETIQGLREEPQEEANDILRRENEEMRVQLAQVKAQRASTLKRDVGKETQSQRRSIETAAKDDTDARRPRWVGKLREKAPETGPSASGQEKNNLGERTGRKSAAASQHAERSRSKSQTRAFSKRVSAKDRHSSAPVTQPYDLGTGYSDAESTTDLDFSGTRSRGNSLQATPKFSSKAPVEDDQDTTQLSFIPDEVVAKTRRECELDRAADREAFRKRHSLPAEFEKNDTVRSTASKHSHARSLPRKSSMKDATSNTKDFDLSIRDFARSKQNTEHSLLSQSSRRRSRTAQPEMTSAFILPDITVRIPTRPITTEEANAALDTLPPHDKANCTHCQRLMQNGEGGTVNVEIPELVPISERENDNPDATMRPVHAPIDALAMVVKELKDEIEHLKLEKAVLDARLAAHDPSIGGRERKATVKGIKKLTEAIGVKSAQVYTLYDALEGVKDRKVGITEEEVNDTLMSVGIDLTKGMAGKRVAVENGADDESSGSEGDGDAEEDDAPWEGISDTESLGGYDGRKRRSSGFGL</sequence>
<feature type="compositionally biased region" description="Acidic residues" evidence="5">
    <location>
        <begin position="1083"/>
        <end position="1103"/>
    </location>
</feature>
<protein>
    <recommendedName>
        <fullName evidence="10">Cep57 centrosome microtubule-binding domain-containing protein</fullName>
    </recommendedName>
</protein>
<feature type="compositionally biased region" description="Basic and acidic residues" evidence="5">
    <location>
        <begin position="641"/>
        <end position="680"/>
    </location>
</feature>
<evidence type="ECO:0000313" key="8">
    <source>
        <dbReference type="EMBL" id="KAF1982000.1"/>
    </source>
</evidence>
<gene>
    <name evidence="8" type="ORF">K402DRAFT_415223</name>
</gene>
<organism evidence="8 9">
    <name type="scientific">Aulographum hederae CBS 113979</name>
    <dbReference type="NCBI Taxonomy" id="1176131"/>
    <lineage>
        <taxon>Eukaryota</taxon>
        <taxon>Fungi</taxon>
        <taxon>Dikarya</taxon>
        <taxon>Ascomycota</taxon>
        <taxon>Pezizomycotina</taxon>
        <taxon>Dothideomycetes</taxon>
        <taxon>Pleosporomycetidae</taxon>
        <taxon>Aulographales</taxon>
        <taxon>Aulographaceae</taxon>
    </lineage>
</organism>
<evidence type="ECO:0000256" key="3">
    <source>
        <dbReference type="ARBA" id="ARBA00023212"/>
    </source>
</evidence>
<feature type="region of interest" description="Disordered" evidence="5">
    <location>
        <begin position="871"/>
        <end position="894"/>
    </location>
</feature>
<name>A0A6G1GMG1_9PEZI</name>
<dbReference type="Proteomes" id="UP000800041">
    <property type="component" value="Unassembled WGS sequence"/>
</dbReference>
<feature type="region of interest" description="Disordered" evidence="5">
    <location>
        <begin position="117"/>
        <end position="259"/>
    </location>
</feature>
<feature type="compositionally biased region" description="Polar residues" evidence="5">
    <location>
        <begin position="749"/>
        <end position="773"/>
    </location>
</feature>
<evidence type="ECO:0000259" key="6">
    <source>
        <dbReference type="Pfam" id="PF06657"/>
    </source>
</evidence>
<feature type="region of interest" description="Disordered" evidence="5">
    <location>
        <begin position="67"/>
        <end position="95"/>
    </location>
</feature>
<feature type="region of interest" description="Disordered" evidence="5">
    <location>
        <begin position="1081"/>
        <end position="1128"/>
    </location>
</feature>
<evidence type="ECO:0000256" key="1">
    <source>
        <dbReference type="ARBA" id="ARBA00004267"/>
    </source>
</evidence>
<feature type="domain" description="Cep57 centrosome microtubule-binding" evidence="6">
    <location>
        <begin position="966"/>
        <end position="1041"/>
    </location>
</feature>
<dbReference type="Pfam" id="PF14197">
    <property type="entry name" value="Cep57_CLD_2"/>
    <property type="match status" value="1"/>
</dbReference>
<evidence type="ECO:0000256" key="5">
    <source>
        <dbReference type="SAM" id="MobiDB-lite"/>
    </source>
</evidence>
<feature type="compositionally biased region" description="Basic and acidic residues" evidence="5">
    <location>
        <begin position="127"/>
        <end position="143"/>
    </location>
</feature>
<reference evidence="8" key="1">
    <citation type="journal article" date="2020" name="Stud. Mycol.">
        <title>101 Dothideomycetes genomes: a test case for predicting lifestyles and emergence of pathogens.</title>
        <authorList>
            <person name="Haridas S."/>
            <person name="Albert R."/>
            <person name="Binder M."/>
            <person name="Bloem J."/>
            <person name="Labutti K."/>
            <person name="Salamov A."/>
            <person name="Andreopoulos B."/>
            <person name="Baker S."/>
            <person name="Barry K."/>
            <person name="Bills G."/>
            <person name="Bluhm B."/>
            <person name="Cannon C."/>
            <person name="Castanera R."/>
            <person name="Culley D."/>
            <person name="Daum C."/>
            <person name="Ezra D."/>
            <person name="Gonzalez J."/>
            <person name="Henrissat B."/>
            <person name="Kuo A."/>
            <person name="Liang C."/>
            <person name="Lipzen A."/>
            <person name="Lutzoni F."/>
            <person name="Magnuson J."/>
            <person name="Mondo S."/>
            <person name="Nolan M."/>
            <person name="Ohm R."/>
            <person name="Pangilinan J."/>
            <person name="Park H.-J."/>
            <person name="Ramirez L."/>
            <person name="Alfaro M."/>
            <person name="Sun H."/>
            <person name="Tritt A."/>
            <person name="Yoshinaga Y."/>
            <person name="Zwiers L.-H."/>
            <person name="Turgeon B."/>
            <person name="Goodwin S."/>
            <person name="Spatafora J."/>
            <person name="Crous P."/>
            <person name="Grigoriev I."/>
        </authorList>
    </citation>
    <scope>NUCLEOTIDE SEQUENCE</scope>
    <source>
        <strain evidence="8">CBS 113979</strain>
    </source>
</reference>
<keyword evidence="9" id="KW-1185">Reference proteome</keyword>
<dbReference type="Pfam" id="PF06657">
    <property type="entry name" value="Cep57_MT_bd"/>
    <property type="match status" value="1"/>
</dbReference>
<keyword evidence="4" id="KW-0175">Coiled coil</keyword>
<dbReference type="PANTHER" id="PTHR19336">
    <property type="entry name" value="UNCHARACTERIZED DUF1167"/>
    <property type="match status" value="1"/>
</dbReference>
<dbReference type="GO" id="GO:0005815">
    <property type="term" value="C:microtubule organizing center"/>
    <property type="evidence" value="ECO:0007669"/>
    <property type="project" value="UniProtKB-SubCell"/>
</dbReference>
<dbReference type="InterPro" id="IPR051756">
    <property type="entry name" value="Centrosomal_MT-associated"/>
</dbReference>
<evidence type="ECO:0000259" key="7">
    <source>
        <dbReference type="Pfam" id="PF14197"/>
    </source>
</evidence>
<dbReference type="EMBL" id="ML977190">
    <property type="protein sequence ID" value="KAF1982000.1"/>
    <property type="molecule type" value="Genomic_DNA"/>
</dbReference>
<accession>A0A6G1GMG1</accession>
<feature type="compositionally biased region" description="Polar residues" evidence="5">
    <location>
        <begin position="215"/>
        <end position="226"/>
    </location>
</feature>
<feature type="coiled-coil region" evidence="4">
    <location>
        <begin position="518"/>
        <end position="585"/>
    </location>
</feature>
<dbReference type="AlphaFoldDB" id="A0A6G1GMG1"/>
<comment type="subcellular location">
    <subcellularLocation>
        <location evidence="1">Cytoplasm</location>
        <location evidence="1">Cytoskeleton</location>
        <location evidence="1">Microtubule organizing center</location>
    </subcellularLocation>
</comment>
<feature type="compositionally biased region" description="Basic residues" evidence="5">
    <location>
        <begin position="834"/>
        <end position="844"/>
    </location>
</feature>
<feature type="region of interest" description="Disordered" evidence="5">
    <location>
        <begin position="635"/>
        <end position="785"/>
    </location>
</feature>
<feature type="domain" description="PPC89 centrosome localisation" evidence="7">
    <location>
        <begin position="394"/>
        <end position="459"/>
    </location>
</feature>
<keyword evidence="2" id="KW-0963">Cytoplasm</keyword>
<feature type="compositionally biased region" description="Basic and acidic residues" evidence="5">
    <location>
        <begin position="163"/>
        <end position="190"/>
    </location>
</feature>
<dbReference type="OrthoDB" id="76453at2759"/>
<feature type="region of interest" description="Disordered" evidence="5">
    <location>
        <begin position="825"/>
        <end position="856"/>
    </location>
</feature>
<dbReference type="InterPro" id="IPR024957">
    <property type="entry name" value="Cep57_MT-bd_dom"/>
</dbReference>
<evidence type="ECO:0000256" key="4">
    <source>
        <dbReference type="SAM" id="Coils"/>
    </source>
</evidence>
<dbReference type="PANTHER" id="PTHR19336:SF9">
    <property type="entry name" value="SPINDLE POLE BODY PROTEIN PPC89"/>
    <property type="match status" value="1"/>
</dbReference>
<feature type="coiled-coil region" evidence="4">
    <location>
        <begin position="328"/>
        <end position="488"/>
    </location>
</feature>
<evidence type="ECO:0000313" key="9">
    <source>
        <dbReference type="Proteomes" id="UP000800041"/>
    </source>
</evidence>
<feature type="compositionally biased region" description="Basic residues" evidence="5">
    <location>
        <begin position="1119"/>
        <end position="1128"/>
    </location>
</feature>
<dbReference type="GO" id="GO:0008017">
    <property type="term" value="F:microtubule binding"/>
    <property type="evidence" value="ECO:0007669"/>
    <property type="project" value="InterPro"/>
</dbReference>
<feature type="region of interest" description="Disordered" evidence="5">
    <location>
        <begin position="294"/>
        <end position="314"/>
    </location>
</feature>
<keyword evidence="3" id="KW-0206">Cytoskeleton</keyword>